<dbReference type="GO" id="GO:0016020">
    <property type="term" value="C:membrane"/>
    <property type="evidence" value="ECO:0007669"/>
    <property type="project" value="InterPro"/>
</dbReference>
<evidence type="ECO:0000259" key="2">
    <source>
        <dbReference type="Pfam" id="PF08964"/>
    </source>
</evidence>
<evidence type="ECO:0000313" key="3">
    <source>
        <dbReference type="EMBL" id="BBA36455.1"/>
    </source>
</evidence>
<feature type="chain" id="PRO_5012987575" description="Calcium-dependent cell adhesion molecule N-terminal domain-containing protein" evidence="1">
    <location>
        <begin position="30"/>
        <end position="150"/>
    </location>
</feature>
<dbReference type="EMBL" id="AP017928">
    <property type="protein sequence ID" value="BBA36455.1"/>
    <property type="molecule type" value="Genomic_DNA"/>
</dbReference>
<keyword evidence="4" id="KW-1185">Reference proteome</keyword>
<keyword evidence="1" id="KW-0732">Signal</keyword>
<dbReference type="GO" id="GO:0098609">
    <property type="term" value="P:cell-cell adhesion"/>
    <property type="evidence" value="ECO:0007669"/>
    <property type="project" value="InterPro"/>
</dbReference>
<dbReference type="RefSeq" id="WP_119631616.1">
    <property type="nucleotide sequence ID" value="NZ_AP017928.1"/>
</dbReference>
<dbReference type="InterPro" id="IPR015059">
    <property type="entry name" value="Ca_cell_adhesion_N_dom"/>
</dbReference>
<evidence type="ECO:0000313" key="4">
    <source>
        <dbReference type="Proteomes" id="UP000266313"/>
    </source>
</evidence>
<dbReference type="OrthoDB" id="5567980at2"/>
<dbReference type="KEGG" id="mmai:sS8_4525"/>
<feature type="signal peptide" evidence="1">
    <location>
        <begin position="1"/>
        <end position="29"/>
    </location>
</feature>
<evidence type="ECO:0000256" key="1">
    <source>
        <dbReference type="SAM" id="SignalP"/>
    </source>
</evidence>
<protein>
    <recommendedName>
        <fullName evidence="2">Calcium-dependent cell adhesion molecule N-terminal domain-containing protein</fullName>
    </recommendedName>
</protein>
<gene>
    <name evidence="3" type="ORF">sS8_4525</name>
</gene>
<reference evidence="3 4" key="1">
    <citation type="submission" date="2016-12" db="EMBL/GenBank/DDBJ databases">
        <title>Genome sequencing of Methylocaldum marinum.</title>
        <authorList>
            <person name="Takeuchi M."/>
            <person name="Kamagata Y."/>
            <person name="Hiraoka S."/>
            <person name="Oshima K."/>
            <person name="Hattori M."/>
            <person name="Iwasaki W."/>
        </authorList>
    </citation>
    <scope>NUCLEOTIDE SEQUENCE [LARGE SCALE GENOMIC DNA]</scope>
    <source>
        <strain evidence="3 4">S8</strain>
    </source>
</reference>
<accession>A0A250KXV7</accession>
<dbReference type="Pfam" id="PF08964">
    <property type="entry name" value="Crystall_3"/>
    <property type="match status" value="1"/>
</dbReference>
<feature type="domain" description="Calcium-dependent cell adhesion molecule N-terminal" evidence="2">
    <location>
        <begin position="33"/>
        <end position="98"/>
    </location>
</feature>
<sequence>MYTKFAPRLGRSTSSLFLAAVLSSASSMAAGKECWLDLYDKADYQGSHVRLKGPAELSNLKSLNGEDWSNRIESLVVGLDAEVYAFRQEGFKDDPEGPINHPYELQAWGEKDIASAQDLKITFGPGAKQHHLGDLNFHRNINSLKLKCRN</sequence>
<name>A0A250KXV7_9GAMM</name>
<dbReference type="Gene3D" id="2.60.20.10">
    <property type="entry name" value="Crystallins"/>
    <property type="match status" value="1"/>
</dbReference>
<dbReference type="AlphaFoldDB" id="A0A250KXV7"/>
<organism evidence="3 4">
    <name type="scientific">Methylocaldum marinum</name>
    <dbReference type="NCBI Taxonomy" id="1432792"/>
    <lineage>
        <taxon>Bacteria</taxon>
        <taxon>Pseudomonadati</taxon>
        <taxon>Pseudomonadota</taxon>
        <taxon>Gammaproteobacteria</taxon>
        <taxon>Methylococcales</taxon>
        <taxon>Methylococcaceae</taxon>
        <taxon>Methylocaldum</taxon>
    </lineage>
</organism>
<proteinExistence type="predicted"/>
<dbReference type="Proteomes" id="UP000266313">
    <property type="component" value="Chromosome"/>
</dbReference>